<keyword evidence="1" id="KW-1133">Transmembrane helix</keyword>
<reference evidence="2 3" key="1">
    <citation type="submission" date="2019-02" db="EMBL/GenBank/DDBJ databases">
        <title>Genomic Encyclopedia of Archaeal and Bacterial Type Strains, Phase II (KMG-II): from individual species to whole genera.</title>
        <authorList>
            <person name="Goeker M."/>
        </authorList>
    </citation>
    <scope>NUCLEOTIDE SEQUENCE [LARGE SCALE GENOMIC DNA]</scope>
    <source>
        <strain evidence="2 3">DSM 21411</strain>
    </source>
</reference>
<keyword evidence="3" id="KW-1185">Reference proteome</keyword>
<dbReference type="EMBL" id="SGXG01000001">
    <property type="protein sequence ID" value="RZS96740.1"/>
    <property type="molecule type" value="Genomic_DNA"/>
</dbReference>
<evidence type="ECO:0000313" key="2">
    <source>
        <dbReference type="EMBL" id="RZS96740.1"/>
    </source>
</evidence>
<comment type="caution">
    <text evidence="2">The sequence shown here is derived from an EMBL/GenBank/DDBJ whole genome shotgun (WGS) entry which is preliminary data.</text>
</comment>
<protein>
    <submittedName>
        <fullName evidence="2">Uncharacterized protein</fullName>
    </submittedName>
</protein>
<dbReference type="RefSeq" id="WP_130275621.1">
    <property type="nucleotide sequence ID" value="NZ_SGXG01000001.1"/>
</dbReference>
<name>A0A4Q7PB09_9BACT</name>
<evidence type="ECO:0000256" key="1">
    <source>
        <dbReference type="SAM" id="Phobius"/>
    </source>
</evidence>
<dbReference type="OrthoDB" id="9916744at2"/>
<proteinExistence type="predicted"/>
<gene>
    <name evidence="2" type="ORF">BC751_2326</name>
</gene>
<keyword evidence="1" id="KW-0812">Transmembrane</keyword>
<dbReference type="Proteomes" id="UP000292209">
    <property type="component" value="Unassembled WGS sequence"/>
</dbReference>
<feature type="transmembrane region" description="Helical" evidence="1">
    <location>
        <begin position="7"/>
        <end position="23"/>
    </location>
</feature>
<evidence type="ECO:0000313" key="3">
    <source>
        <dbReference type="Proteomes" id="UP000292209"/>
    </source>
</evidence>
<accession>A0A4Q7PB09</accession>
<feature type="transmembrane region" description="Helical" evidence="1">
    <location>
        <begin position="35"/>
        <end position="56"/>
    </location>
</feature>
<keyword evidence="1" id="KW-0472">Membrane</keyword>
<dbReference type="AlphaFoldDB" id="A0A4Q7PB09"/>
<sequence>MKTNQFLIYLAIGVLVFFIIKPYNFTINVKDTSYIVGYSMPWTIFWTGIGIIYLIMKQKNRAS</sequence>
<organism evidence="2 3">
    <name type="scientific">Cecembia calidifontis</name>
    <dbReference type="NCBI Taxonomy" id="1187080"/>
    <lineage>
        <taxon>Bacteria</taxon>
        <taxon>Pseudomonadati</taxon>
        <taxon>Bacteroidota</taxon>
        <taxon>Cytophagia</taxon>
        <taxon>Cytophagales</taxon>
        <taxon>Cyclobacteriaceae</taxon>
        <taxon>Cecembia</taxon>
    </lineage>
</organism>